<protein>
    <submittedName>
        <fullName evidence="1">Uncharacterized protein</fullName>
    </submittedName>
</protein>
<dbReference type="Proteomes" id="UP001186944">
    <property type="component" value="Unassembled WGS sequence"/>
</dbReference>
<sequence>METINLEGRRIQLARVEGTPDVFNSPNFVLVKARLARIYSASSIVEIPLPQLGVEEPERVCEICRPVTELVTKSRSPMQVAELGGIQTLIALSKAENQAITGHVASALQILSMHQPLHKYLAHTGAIKALCHIINQTPETSDFILTDAISALMIYCKSQELKTKALEDGVLEPVLKLCTVGESNTVSLMAVSTLSHIVEHPGTHDKVVESRSNILTRLCALTGDSDEQRSDLMLSTLINIWIREWVDVAASNPHFTLQKAGMVKLESSYPAFFEFFINQTYVDDASGNVGTDAAHGTMMPWRSALSSLMTLCFI</sequence>
<dbReference type="AlphaFoldDB" id="A0AA88Y1X0"/>
<dbReference type="InterPro" id="IPR011989">
    <property type="entry name" value="ARM-like"/>
</dbReference>
<name>A0AA88Y1X0_PINIB</name>
<keyword evidence="2" id="KW-1185">Reference proteome</keyword>
<comment type="caution">
    <text evidence="1">The sequence shown here is derived from an EMBL/GenBank/DDBJ whole genome shotgun (WGS) entry which is preliminary data.</text>
</comment>
<accession>A0AA88Y1X0</accession>
<dbReference type="SUPFAM" id="SSF48371">
    <property type="entry name" value="ARM repeat"/>
    <property type="match status" value="1"/>
</dbReference>
<reference evidence="1" key="1">
    <citation type="submission" date="2019-08" db="EMBL/GenBank/DDBJ databases">
        <title>The improved chromosome-level genome for the pearl oyster Pinctada fucata martensii using PacBio sequencing and Hi-C.</title>
        <authorList>
            <person name="Zheng Z."/>
        </authorList>
    </citation>
    <scope>NUCLEOTIDE SEQUENCE</scope>
    <source>
        <strain evidence="1">ZZ-2019</strain>
        <tissue evidence="1">Adductor muscle</tissue>
    </source>
</reference>
<organism evidence="1 2">
    <name type="scientific">Pinctada imbricata</name>
    <name type="common">Atlantic pearl-oyster</name>
    <name type="synonym">Pinctada martensii</name>
    <dbReference type="NCBI Taxonomy" id="66713"/>
    <lineage>
        <taxon>Eukaryota</taxon>
        <taxon>Metazoa</taxon>
        <taxon>Spiralia</taxon>
        <taxon>Lophotrochozoa</taxon>
        <taxon>Mollusca</taxon>
        <taxon>Bivalvia</taxon>
        <taxon>Autobranchia</taxon>
        <taxon>Pteriomorphia</taxon>
        <taxon>Pterioida</taxon>
        <taxon>Pterioidea</taxon>
        <taxon>Pteriidae</taxon>
        <taxon>Pinctada</taxon>
    </lineage>
</organism>
<evidence type="ECO:0000313" key="1">
    <source>
        <dbReference type="EMBL" id="KAK3091159.1"/>
    </source>
</evidence>
<dbReference type="Gene3D" id="1.25.10.10">
    <property type="entry name" value="Leucine-rich Repeat Variant"/>
    <property type="match status" value="1"/>
</dbReference>
<proteinExistence type="predicted"/>
<evidence type="ECO:0000313" key="2">
    <source>
        <dbReference type="Proteomes" id="UP001186944"/>
    </source>
</evidence>
<dbReference type="EMBL" id="VSWD01000010">
    <property type="protein sequence ID" value="KAK3091159.1"/>
    <property type="molecule type" value="Genomic_DNA"/>
</dbReference>
<gene>
    <name evidence="1" type="ORF">FSP39_017589</name>
</gene>
<dbReference type="InterPro" id="IPR016024">
    <property type="entry name" value="ARM-type_fold"/>
</dbReference>